<name>A0A9W8EHE0_9FUNG</name>
<dbReference type="InterPro" id="IPR006594">
    <property type="entry name" value="LisH"/>
</dbReference>
<evidence type="ECO:0000256" key="3">
    <source>
        <dbReference type="ARBA" id="ARBA00023163"/>
    </source>
</evidence>
<proteinExistence type="predicted"/>
<evidence type="ECO:0000313" key="6">
    <source>
        <dbReference type="Proteomes" id="UP001150907"/>
    </source>
</evidence>
<dbReference type="Proteomes" id="UP001150907">
    <property type="component" value="Unassembled WGS sequence"/>
</dbReference>
<evidence type="ECO:0000313" key="5">
    <source>
        <dbReference type="EMBL" id="KAJ2007819.1"/>
    </source>
</evidence>
<organism evidence="5 6">
    <name type="scientific">Coemansia thaxteri</name>
    <dbReference type="NCBI Taxonomy" id="2663907"/>
    <lineage>
        <taxon>Eukaryota</taxon>
        <taxon>Fungi</taxon>
        <taxon>Fungi incertae sedis</taxon>
        <taxon>Zoopagomycota</taxon>
        <taxon>Kickxellomycotina</taxon>
        <taxon>Kickxellomycetes</taxon>
        <taxon>Kickxellales</taxon>
        <taxon>Kickxellaceae</taxon>
        <taxon>Coemansia</taxon>
    </lineage>
</organism>
<dbReference type="Pfam" id="PF08513">
    <property type="entry name" value="LisH"/>
    <property type="match status" value="1"/>
</dbReference>
<dbReference type="AlphaFoldDB" id="A0A9W8EHE0"/>
<evidence type="ECO:0008006" key="7">
    <source>
        <dbReference type="Google" id="ProtNLM"/>
    </source>
</evidence>
<evidence type="ECO:0000256" key="2">
    <source>
        <dbReference type="ARBA" id="ARBA00023015"/>
    </source>
</evidence>
<sequence>MVTKTSIYGELLNAYVLDYLKKKGFLRTAREFAEECRQMTAAQHKGEAASAEGAVLSPPGSPPVVSELPAVPIDSPCGFLSNWWTVFWECFATTSAPRRSSDSTGGAL</sequence>
<dbReference type="PANTHER" id="PTHR45093">
    <property type="entry name" value="TRANSCRIPTION ACTIVATOR MSS11"/>
    <property type="match status" value="1"/>
</dbReference>
<dbReference type="SMART" id="SM00667">
    <property type="entry name" value="LisH"/>
    <property type="match status" value="1"/>
</dbReference>
<keyword evidence="4" id="KW-0539">Nucleus</keyword>
<dbReference type="EMBL" id="JANBQF010000017">
    <property type="protein sequence ID" value="KAJ2007819.1"/>
    <property type="molecule type" value="Genomic_DNA"/>
</dbReference>
<protein>
    <recommendedName>
        <fullName evidence="7">LisH domain-containing protein</fullName>
    </recommendedName>
</protein>
<comment type="caution">
    <text evidence="5">The sequence shown here is derived from an EMBL/GenBank/DDBJ whole genome shotgun (WGS) entry which is preliminary data.</text>
</comment>
<evidence type="ECO:0000256" key="4">
    <source>
        <dbReference type="ARBA" id="ARBA00023242"/>
    </source>
</evidence>
<reference evidence="5" key="1">
    <citation type="submission" date="2022-07" db="EMBL/GenBank/DDBJ databases">
        <title>Phylogenomic reconstructions and comparative analyses of Kickxellomycotina fungi.</title>
        <authorList>
            <person name="Reynolds N.K."/>
            <person name="Stajich J.E."/>
            <person name="Barry K."/>
            <person name="Grigoriev I.V."/>
            <person name="Crous P."/>
            <person name="Smith M.E."/>
        </authorList>
    </citation>
    <scope>NUCLEOTIDE SEQUENCE</scope>
    <source>
        <strain evidence="5">IMI 214461</strain>
    </source>
</reference>
<gene>
    <name evidence="5" type="ORF">H4R26_000549</name>
</gene>
<dbReference type="PROSITE" id="PS50896">
    <property type="entry name" value="LISH"/>
    <property type="match status" value="1"/>
</dbReference>
<dbReference type="PANTHER" id="PTHR45093:SF2">
    <property type="entry name" value="LISH DOMAIN-CONTAINING PROTEIN"/>
    <property type="match status" value="1"/>
</dbReference>
<keyword evidence="3" id="KW-0804">Transcription</keyword>
<dbReference type="OrthoDB" id="5600002at2759"/>
<keyword evidence="6" id="KW-1185">Reference proteome</keyword>
<comment type="subcellular location">
    <subcellularLocation>
        <location evidence="1">Nucleus</location>
    </subcellularLocation>
</comment>
<evidence type="ECO:0000256" key="1">
    <source>
        <dbReference type="ARBA" id="ARBA00004123"/>
    </source>
</evidence>
<keyword evidence="2" id="KW-0805">Transcription regulation</keyword>
<dbReference type="GO" id="GO:0005634">
    <property type="term" value="C:nucleus"/>
    <property type="evidence" value="ECO:0007669"/>
    <property type="project" value="UniProtKB-SubCell"/>
</dbReference>
<accession>A0A9W8EHE0</accession>